<organism evidence="2">
    <name type="scientific">Arundo donax</name>
    <name type="common">Giant reed</name>
    <name type="synonym">Donax arundinaceus</name>
    <dbReference type="NCBI Taxonomy" id="35708"/>
    <lineage>
        <taxon>Eukaryota</taxon>
        <taxon>Viridiplantae</taxon>
        <taxon>Streptophyta</taxon>
        <taxon>Embryophyta</taxon>
        <taxon>Tracheophyta</taxon>
        <taxon>Spermatophyta</taxon>
        <taxon>Magnoliopsida</taxon>
        <taxon>Liliopsida</taxon>
        <taxon>Poales</taxon>
        <taxon>Poaceae</taxon>
        <taxon>PACMAD clade</taxon>
        <taxon>Arundinoideae</taxon>
        <taxon>Arundineae</taxon>
        <taxon>Arundo</taxon>
    </lineage>
</organism>
<evidence type="ECO:0000256" key="1">
    <source>
        <dbReference type="SAM" id="MobiDB-lite"/>
    </source>
</evidence>
<protein>
    <submittedName>
        <fullName evidence="2">Uncharacterized protein</fullName>
    </submittedName>
</protein>
<reference evidence="2" key="2">
    <citation type="journal article" date="2015" name="Data Brief">
        <title>Shoot transcriptome of the giant reed, Arundo donax.</title>
        <authorList>
            <person name="Barrero R.A."/>
            <person name="Guerrero F.D."/>
            <person name="Moolhuijzen P."/>
            <person name="Goolsby J.A."/>
            <person name="Tidwell J."/>
            <person name="Bellgard S.E."/>
            <person name="Bellgard M.I."/>
        </authorList>
    </citation>
    <scope>NUCLEOTIDE SEQUENCE</scope>
    <source>
        <tissue evidence="2">Shoot tissue taken approximately 20 cm above the soil surface</tissue>
    </source>
</reference>
<dbReference type="EMBL" id="GBRH01170906">
    <property type="protein sequence ID" value="JAE26990.1"/>
    <property type="molecule type" value="Transcribed_RNA"/>
</dbReference>
<reference evidence="2" key="1">
    <citation type="submission" date="2014-09" db="EMBL/GenBank/DDBJ databases">
        <authorList>
            <person name="Magalhaes I.L.F."/>
            <person name="Oliveira U."/>
            <person name="Santos F.R."/>
            <person name="Vidigal T.H.D.A."/>
            <person name="Brescovit A.D."/>
            <person name="Santos A.J."/>
        </authorList>
    </citation>
    <scope>NUCLEOTIDE SEQUENCE</scope>
    <source>
        <tissue evidence="2">Shoot tissue taken approximately 20 cm above the soil surface</tissue>
    </source>
</reference>
<name>A0A0A9GPC9_ARUDO</name>
<dbReference type="AlphaFoldDB" id="A0A0A9GPC9"/>
<evidence type="ECO:0000313" key="2">
    <source>
        <dbReference type="EMBL" id="JAE26990.1"/>
    </source>
</evidence>
<feature type="region of interest" description="Disordered" evidence="1">
    <location>
        <begin position="1"/>
        <end position="25"/>
    </location>
</feature>
<feature type="compositionally biased region" description="Low complexity" evidence="1">
    <location>
        <begin position="9"/>
        <end position="19"/>
    </location>
</feature>
<sequence>MGRRRRRGAPASGRGSGRNTRSRRR</sequence>
<accession>A0A0A9GPC9</accession>
<proteinExistence type="predicted"/>